<organism evidence="2 3">
    <name type="scientific">Martelella mangrovi</name>
    <dbReference type="NCBI Taxonomy" id="1397477"/>
    <lineage>
        <taxon>Bacteria</taxon>
        <taxon>Pseudomonadati</taxon>
        <taxon>Pseudomonadota</taxon>
        <taxon>Alphaproteobacteria</taxon>
        <taxon>Hyphomicrobiales</taxon>
        <taxon>Aurantimonadaceae</taxon>
        <taxon>Martelella</taxon>
    </lineage>
</organism>
<proteinExistence type="predicted"/>
<evidence type="ECO:0000256" key="1">
    <source>
        <dbReference type="SAM" id="MobiDB-lite"/>
    </source>
</evidence>
<evidence type="ECO:0000313" key="2">
    <source>
        <dbReference type="EMBL" id="MET3600308.1"/>
    </source>
</evidence>
<comment type="caution">
    <text evidence="2">The sequence shown here is derived from an EMBL/GenBank/DDBJ whole genome shotgun (WGS) entry which is preliminary data.</text>
</comment>
<dbReference type="RefSeq" id="WP_354434263.1">
    <property type="nucleotide sequence ID" value="NZ_JBEPLY010000006.1"/>
</dbReference>
<dbReference type="Proteomes" id="UP001549164">
    <property type="component" value="Unassembled WGS sequence"/>
</dbReference>
<keyword evidence="3" id="KW-1185">Reference proteome</keyword>
<gene>
    <name evidence="2" type="ORF">ABID12_002253</name>
</gene>
<feature type="compositionally biased region" description="Basic and acidic residues" evidence="1">
    <location>
        <begin position="50"/>
        <end position="61"/>
    </location>
</feature>
<feature type="region of interest" description="Disordered" evidence="1">
    <location>
        <begin position="1"/>
        <end position="21"/>
    </location>
</feature>
<evidence type="ECO:0000313" key="3">
    <source>
        <dbReference type="Proteomes" id="UP001549164"/>
    </source>
</evidence>
<evidence type="ECO:0008006" key="4">
    <source>
        <dbReference type="Google" id="ProtNLM"/>
    </source>
</evidence>
<feature type="compositionally biased region" description="Basic and acidic residues" evidence="1">
    <location>
        <begin position="1"/>
        <end position="10"/>
    </location>
</feature>
<dbReference type="EMBL" id="JBEPLY010000006">
    <property type="protein sequence ID" value="MET3600308.1"/>
    <property type="molecule type" value="Genomic_DNA"/>
</dbReference>
<name>A0ABV2IBL4_9HYPH</name>
<protein>
    <recommendedName>
        <fullName evidence="4">Transcriptional regulator</fullName>
    </recommendedName>
</protein>
<feature type="region of interest" description="Disordered" evidence="1">
    <location>
        <begin position="50"/>
        <end position="71"/>
    </location>
</feature>
<sequence length="71" mass="8054">MTATKDEFFKPGRMSASDKASITDRAARAIIAEEATQLQSKTERLRRLRLEREAAEAAPEPKKKRTRKHTA</sequence>
<feature type="compositionally biased region" description="Basic residues" evidence="1">
    <location>
        <begin position="62"/>
        <end position="71"/>
    </location>
</feature>
<accession>A0ABV2IBL4</accession>
<reference evidence="2 3" key="1">
    <citation type="submission" date="2024-06" db="EMBL/GenBank/DDBJ databases">
        <title>Genomic Encyclopedia of Type Strains, Phase IV (KMG-IV): sequencing the most valuable type-strain genomes for metagenomic binning, comparative biology and taxonomic classification.</title>
        <authorList>
            <person name="Goeker M."/>
        </authorList>
    </citation>
    <scope>NUCLEOTIDE SEQUENCE [LARGE SCALE GENOMIC DNA]</scope>
    <source>
        <strain evidence="2 3">DSM 28102</strain>
    </source>
</reference>